<feature type="chain" id="PRO_5035728815" description="Prolyl endopeptidase" evidence="7">
    <location>
        <begin position="17"/>
        <end position="725"/>
    </location>
</feature>
<keyword evidence="2 6" id="KW-0645">Protease</keyword>
<feature type="domain" description="Peptidase S9 prolyl oligopeptidase catalytic" evidence="8">
    <location>
        <begin position="490"/>
        <end position="709"/>
    </location>
</feature>
<dbReference type="GO" id="GO:0006508">
    <property type="term" value="P:proteolysis"/>
    <property type="evidence" value="ECO:0007669"/>
    <property type="project" value="UniProtKB-KW"/>
</dbReference>
<evidence type="ECO:0000313" key="11">
    <source>
        <dbReference type="Proteomes" id="UP000677803"/>
    </source>
</evidence>
<dbReference type="Pfam" id="PF02897">
    <property type="entry name" value="Peptidase_S9_N"/>
    <property type="match status" value="1"/>
</dbReference>
<comment type="caution">
    <text evidence="10">The sequence shown here is derived from an EMBL/GenBank/DDBJ whole genome shotgun (WGS) entry which is preliminary data.</text>
</comment>
<dbReference type="GO" id="GO:0004252">
    <property type="term" value="F:serine-type endopeptidase activity"/>
    <property type="evidence" value="ECO:0007669"/>
    <property type="project" value="UniProtKB-UniRule"/>
</dbReference>
<sequence>MVVVAPLMCFPARLLTLCPSQFWKIAVCKRKTSLPLCGGHFFMSETSMSSADHPSSETDKYKHLQKYFVRRLKATYRRFANIPNYSEVCGRRHVYFIEDDGIYRMEKDHIRPEKVLSLQQAFRKDGKRRFEKNQRVKWIVQRIRLSPREKHLAATLKCPGEEELRCVVVRLDESRFLPLDPQRVVVTLNRVFSFEWATDDVLFYTTLNGLCSNAVFRLDLTSDRNRITPVYKERLPHVFVEVALSRDRQILTINCNSRTSSEVLLSHVTTARLEPFVVQPRQPDLLYHVEHWRQWLIILASTGPGQEYQVVKTPLAEPSMSSWVSLFAPGPGIAVKDMDIVGDHCVLVARAAAGELILMVVPLSQPSGAYVVQLPHWACAIETKRPGSEDQQNVLQLLISSPGRTPVPYCLHPENGCLSSGTGDWSSPETQATFVTTRLEARSQDGTSVPVTLVHTAPVASLSQAPLLVHVYGAYGRDLDMAFCPVKRMLLEQGWALAYCHIRGGGECGLSWQRQARVEGKPEGVEDLRACLLHLFSSGVSSPSLAALTARSAGAVPVGALCNRHPGLVRAAALQAPFLDVLGTMEDPSLPLTLEDREEWGDPVGDPKHRQSIASYCPLHNVTPQDYPSMLLTAYSADPRVPLAGVLKYSECVKKAIRTHRSTNPEPECEPAPNIIVNIQPGANHQGPEDFEQLMEEEALRLAFLYTELGLDPPGPPNRKRRQRL</sequence>
<gene>
    <name evidence="10" type="ORF">MMEN_LOCUS20422</name>
</gene>
<evidence type="ECO:0000256" key="3">
    <source>
        <dbReference type="ARBA" id="ARBA00022801"/>
    </source>
</evidence>
<feature type="signal peptide" evidence="7">
    <location>
        <begin position="1"/>
        <end position="16"/>
    </location>
</feature>
<keyword evidence="7" id="KW-0732">Signal</keyword>
<dbReference type="EMBL" id="CAJRST010039999">
    <property type="protein sequence ID" value="CAG6016614.1"/>
    <property type="molecule type" value="Genomic_DNA"/>
</dbReference>
<reference evidence="10" key="1">
    <citation type="submission" date="2021-05" db="EMBL/GenBank/DDBJ databases">
        <authorList>
            <person name="Tigano A."/>
        </authorList>
    </citation>
    <scope>NUCLEOTIDE SEQUENCE</scope>
</reference>
<evidence type="ECO:0000313" key="10">
    <source>
        <dbReference type="EMBL" id="CAG6016614.1"/>
    </source>
</evidence>
<keyword evidence="3 6" id="KW-0378">Hydrolase</keyword>
<dbReference type="SUPFAM" id="SSF53474">
    <property type="entry name" value="alpha/beta-Hydrolases"/>
    <property type="match status" value="1"/>
</dbReference>
<evidence type="ECO:0000259" key="9">
    <source>
        <dbReference type="Pfam" id="PF02897"/>
    </source>
</evidence>
<dbReference type="InterPro" id="IPR023302">
    <property type="entry name" value="Pept_S9A_N"/>
</dbReference>
<dbReference type="PANTHER" id="PTHR11757:SF19">
    <property type="entry name" value="PROLYL ENDOPEPTIDASE-LIKE"/>
    <property type="match status" value="1"/>
</dbReference>
<keyword evidence="11" id="KW-1185">Reference proteome</keyword>
<dbReference type="InterPro" id="IPR001375">
    <property type="entry name" value="Peptidase_S9_cat"/>
</dbReference>
<protein>
    <recommendedName>
        <fullName evidence="6">Prolyl endopeptidase</fullName>
        <ecNumber evidence="6">3.4.21.-</ecNumber>
    </recommendedName>
</protein>
<dbReference type="PRINTS" id="PR00862">
    <property type="entry name" value="PROLIGOPTASE"/>
</dbReference>
<evidence type="ECO:0000256" key="5">
    <source>
        <dbReference type="ARBA" id="ARBA00045448"/>
    </source>
</evidence>
<dbReference type="AlphaFoldDB" id="A0A8S4BXB7"/>
<dbReference type="GO" id="GO:0005794">
    <property type="term" value="C:Golgi apparatus"/>
    <property type="evidence" value="ECO:0007669"/>
    <property type="project" value="TreeGrafter"/>
</dbReference>
<dbReference type="Proteomes" id="UP000677803">
    <property type="component" value="Unassembled WGS sequence"/>
</dbReference>
<evidence type="ECO:0000259" key="8">
    <source>
        <dbReference type="Pfam" id="PF00326"/>
    </source>
</evidence>
<evidence type="ECO:0000256" key="6">
    <source>
        <dbReference type="RuleBase" id="RU368024"/>
    </source>
</evidence>
<keyword evidence="4 6" id="KW-0720">Serine protease</keyword>
<dbReference type="Gene3D" id="2.130.10.120">
    <property type="entry name" value="Prolyl oligopeptidase, N-terminal domain"/>
    <property type="match status" value="1"/>
</dbReference>
<dbReference type="InterPro" id="IPR029058">
    <property type="entry name" value="AB_hydrolase_fold"/>
</dbReference>
<evidence type="ECO:0000256" key="2">
    <source>
        <dbReference type="ARBA" id="ARBA00022670"/>
    </source>
</evidence>
<accession>A0A8S4BXB7</accession>
<dbReference type="SUPFAM" id="SSF50993">
    <property type="entry name" value="Peptidase/esterase 'gauge' domain"/>
    <property type="match status" value="1"/>
</dbReference>
<dbReference type="InterPro" id="IPR002470">
    <property type="entry name" value="Peptidase_S9A"/>
</dbReference>
<evidence type="ECO:0000256" key="7">
    <source>
        <dbReference type="SAM" id="SignalP"/>
    </source>
</evidence>
<name>A0A8S4BXB7_9TELE</name>
<feature type="domain" description="Peptidase S9A N-terminal" evidence="9">
    <location>
        <begin position="94"/>
        <end position="382"/>
    </location>
</feature>
<dbReference type="EC" id="3.4.21.-" evidence="6"/>
<dbReference type="GO" id="GO:0005856">
    <property type="term" value="C:cytoskeleton"/>
    <property type="evidence" value="ECO:0007669"/>
    <property type="project" value="TreeGrafter"/>
</dbReference>
<proteinExistence type="inferred from homology"/>
<evidence type="ECO:0000256" key="4">
    <source>
        <dbReference type="ARBA" id="ARBA00022825"/>
    </source>
</evidence>
<dbReference type="Gene3D" id="3.40.50.1820">
    <property type="entry name" value="alpha/beta hydrolase"/>
    <property type="match status" value="1"/>
</dbReference>
<dbReference type="PANTHER" id="PTHR11757">
    <property type="entry name" value="PROTEASE FAMILY S9A OLIGOPEPTIDASE"/>
    <property type="match status" value="1"/>
</dbReference>
<dbReference type="FunFam" id="3.40.50.1820:FF:000050">
    <property type="entry name" value="prolyl endopeptidase-like isoform X2"/>
    <property type="match status" value="1"/>
</dbReference>
<organism evidence="10 11">
    <name type="scientific">Menidia menidia</name>
    <name type="common">Atlantic silverside</name>
    <dbReference type="NCBI Taxonomy" id="238744"/>
    <lineage>
        <taxon>Eukaryota</taxon>
        <taxon>Metazoa</taxon>
        <taxon>Chordata</taxon>
        <taxon>Craniata</taxon>
        <taxon>Vertebrata</taxon>
        <taxon>Euteleostomi</taxon>
        <taxon>Actinopterygii</taxon>
        <taxon>Neopterygii</taxon>
        <taxon>Teleostei</taxon>
        <taxon>Neoteleostei</taxon>
        <taxon>Acanthomorphata</taxon>
        <taxon>Ovalentaria</taxon>
        <taxon>Atherinomorphae</taxon>
        <taxon>Atheriniformes</taxon>
        <taxon>Atherinopsidae</taxon>
        <taxon>Menidiinae</taxon>
        <taxon>Menidia</taxon>
    </lineage>
</organism>
<dbReference type="OrthoDB" id="248387at2759"/>
<comment type="function">
    <text evidence="5">Serine peptidase whose precise substrate specificity remains unclear. Does not cleave peptides after a arginine or lysine residue. Regulates trans-Golgi network morphology and sorting by regulating the membrane binding of the AP-1 complex. May play a role in the regulation of synaptic vesicle exocytosis.</text>
</comment>
<comment type="similarity">
    <text evidence="1 6">Belongs to the peptidase S9A family.</text>
</comment>
<dbReference type="Pfam" id="PF00326">
    <property type="entry name" value="Peptidase_S9"/>
    <property type="match status" value="1"/>
</dbReference>
<dbReference type="InterPro" id="IPR051543">
    <property type="entry name" value="Serine_Peptidase_S9A"/>
</dbReference>
<evidence type="ECO:0000256" key="1">
    <source>
        <dbReference type="ARBA" id="ARBA00005228"/>
    </source>
</evidence>